<evidence type="ECO:0000313" key="4">
    <source>
        <dbReference type="EMBL" id="GAA5194319.1"/>
    </source>
</evidence>
<accession>A0ABP9SCU1</accession>
<name>A0ABP9SCU1_9ACTN</name>
<dbReference type="RefSeq" id="WP_345634997.1">
    <property type="nucleotide sequence ID" value="NZ_BAABJQ010000021.1"/>
</dbReference>
<dbReference type="InterPro" id="IPR001919">
    <property type="entry name" value="CBD2"/>
</dbReference>
<evidence type="ECO:0000256" key="1">
    <source>
        <dbReference type="SAM" id="MobiDB-lite"/>
    </source>
</evidence>
<feature type="compositionally biased region" description="Low complexity" evidence="1">
    <location>
        <begin position="48"/>
        <end position="57"/>
    </location>
</feature>
<dbReference type="PROSITE" id="PS51173">
    <property type="entry name" value="CBM2"/>
    <property type="match status" value="1"/>
</dbReference>
<dbReference type="InterPro" id="IPR036116">
    <property type="entry name" value="FN3_sf"/>
</dbReference>
<feature type="region of interest" description="Disordered" evidence="1">
    <location>
        <begin position="45"/>
        <end position="65"/>
    </location>
</feature>
<gene>
    <name evidence="4" type="ORF">GCM10023322_58400</name>
</gene>
<comment type="caution">
    <text evidence="4">The sequence shown here is derived from an EMBL/GenBank/DDBJ whole genome shotgun (WGS) entry which is preliminary data.</text>
</comment>
<dbReference type="Pfam" id="PF00553">
    <property type="entry name" value="CBM_2"/>
    <property type="match status" value="1"/>
</dbReference>
<proteinExistence type="predicted"/>
<keyword evidence="2" id="KW-0732">Signal</keyword>
<dbReference type="SUPFAM" id="SSF49265">
    <property type="entry name" value="Fibronectin type III"/>
    <property type="match status" value="1"/>
</dbReference>
<organism evidence="4 5">
    <name type="scientific">Rugosimonospora acidiphila</name>
    <dbReference type="NCBI Taxonomy" id="556531"/>
    <lineage>
        <taxon>Bacteria</taxon>
        <taxon>Bacillati</taxon>
        <taxon>Actinomycetota</taxon>
        <taxon>Actinomycetes</taxon>
        <taxon>Micromonosporales</taxon>
        <taxon>Micromonosporaceae</taxon>
        <taxon>Rugosimonospora</taxon>
    </lineage>
</organism>
<dbReference type="SMART" id="SM00637">
    <property type="entry name" value="CBD_II"/>
    <property type="match status" value="1"/>
</dbReference>
<dbReference type="Proteomes" id="UP001501570">
    <property type="component" value="Unassembled WGS sequence"/>
</dbReference>
<dbReference type="Gene3D" id="2.60.40.10">
    <property type="entry name" value="Immunoglobulins"/>
    <property type="match status" value="2"/>
</dbReference>
<dbReference type="InterPro" id="IPR008965">
    <property type="entry name" value="CBM2/CBM3_carb-bd_dom_sf"/>
</dbReference>
<evidence type="ECO:0000313" key="5">
    <source>
        <dbReference type="Proteomes" id="UP001501570"/>
    </source>
</evidence>
<dbReference type="Gene3D" id="2.60.40.290">
    <property type="match status" value="1"/>
</dbReference>
<feature type="signal peptide" evidence="2">
    <location>
        <begin position="1"/>
        <end position="33"/>
    </location>
</feature>
<reference evidence="5" key="1">
    <citation type="journal article" date="2019" name="Int. J. Syst. Evol. Microbiol.">
        <title>The Global Catalogue of Microorganisms (GCM) 10K type strain sequencing project: providing services to taxonomists for standard genome sequencing and annotation.</title>
        <authorList>
            <consortium name="The Broad Institute Genomics Platform"/>
            <consortium name="The Broad Institute Genome Sequencing Center for Infectious Disease"/>
            <person name="Wu L."/>
            <person name="Ma J."/>
        </authorList>
    </citation>
    <scope>NUCLEOTIDE SEQUENCE [LARGE SCALE GENOMIC DNA]</scope>
    <source>
        <strain evidence="5">JCM 18304</strain>
    </source>
</reference>
<dbReference type="SUPFAM" id="SSF49384">
    <property type="entry name" value="Carbohydrate-binding domain"/>
    <property type="match status" value="1"/>
</dbReference>
<evidence type="ECO:0000259" key="3">
    <source>
        <dbReference type="PROSITE" id="PS51173"/>
    </source>
</evidence>
<dbReference type="InterPro" id="IPR013783">
    <property type="entry name" value="Ig-like_fold"/>
</dbReference>
<feature type="domain" description="CBM2" evidence="3">
    <location>
        <begin position="273"/>
        <end position="377"/>
    </location>
</feature>
<dbReference type="EMBL" id="BAABJQ010000021">
    <property type="protein sequence ID" value="GAA5194319.1"/>
    <property type="molecule type" value="Genomic_DNA"/>
</dbReference>
<evidence type="ECO:0000256" key="2">
    <source>
        <dbReference type="SAM" id="SignalP"/>
    </source>
</evidence>
<keyword evidence="5" id="KW-1185">Reference proteome</keyword>
<sequence length="378" mass="38822">MSTKMFTRPLYLAVLAAVAAAGLAIVFMPDAQATSAPRVDPLTGAHVANPAATDTEPPTTPTGLGWSFRCDTTSSTGTILITLTWTASTDNVGVTGYDLFAAQGVTSDSFALIATTTTTSYTTPVFLGRLELRARDAAGNTSDFTAPRLIAPPPSPCPPPGSVPPVDTQPPTMPANLTASFSCDGTRGELITLNWAASTDNVGVTGYDVYATGSSSGSFGFVATAPTTSYTQAVAFTRYEVRARDAAGNTSAFTAPLLTLPPPSPCPTHSASPPPSHGTCSANYSLGSTWPNGFQGQVTVTNTGSDSTNSWTVTLTFANGQTITQVWGAGTTNTASPYTFNSLSYDATLSPGASTTFGFLGSWSGTNTAPVVTCVRTP</sequence>
<protein>
    <recommendedName>
        <fullName evidence="3">CBM2 domain-containing protein</fullName>
    </recommendedName>
</protein>
<feature type="chain" id="PRO_5046498460" description="CBM2 domain-containing protein" evidence="2">
    <location>
        <begin position="34"/>
        <end position="378"/>
    </location>
</feature>
<dbReference type="InterPro" id="IPR012291">
    <property type="entry name" value="CBM2_carb-bd_dom_sf"/>
</dbReference>